<dbReference type="EMBL" id="JAUIZM010000008">
    <property type="protein sequence ID" value="KAK1369928.1"/>
    <property type="molecule type" value="Genomic_DNA"/>
</dbReference>
<proteinExistence type="predicted"/>
<accession>A0AAD8HPA3</accession>
<dbReference type="Gene3D" id="2.40.50.140">
    <property type="entry name" value="Nucleic acid-binding proteins"/>
    <property type="match status" value="1"/>
</dbReference>
<gene>
    <name evidence="1" type="ORF">POM88_036020</name>
</gene>
<sequence>MKFGTGDFHVHAFAIPEIWNGITNIIAEGNLYEFFNFIIIEAIGPLRPVSSNYMIRLNQLTTVHHLFGYPVFIPRNKFELSDIAQINDVATVSDTNGNASYAIGEFYLRSIWYNCFVFIRFTLYDGSYIKVIVWNQLLEALDPILEDNIEHPRIVILAGFRPYVNRGIAQLSSLPCSRIFINYRQHGATYLMRQKHSIKVVLSDDEILMLDLIRNGNFDNPPIIIFTSYRAHTFKGNVILKCIQSSRIYIDPPYQAAIVMRQRLIEEGLYEGQKDSP</sequence>
<evidence type="ECO:0000313" key="1">
    <source>
        <dbReference type="EMBL" id="KAK1369928.1"/>
    </source>
</evidence>
<name>A0AAD8HPA3_9APIA</name>
<protein>
    <submittedName>
        <fullName evidence="1">Uncharacterized protein</fullName>
    </submittedName>
</protein>
<dbReference type="Proteomes" id="UP001237642">
    <property type="component" value="Unassembled WGS sequence"/>
</dbReference>
<reference evidence="1" key="2">
    <citation type="submission" date="2023-05" db="EMBL/GenBank/DDBJ databases">
        <authorList>
            <person name="Schelkunov M.I."/>
        </authorList>
    </citation>
    <scope>NUCLEOTIDE SEQUENCE</scope>
    <source>
        <strain evidence="1">Hsosn_3</strain>
        <tissue evidence="1">Leaf</tissue>
    </source>
</reference>
<organism evidence="1 2">
    <name type="scientific">Heracleum sosnowskyi</name>
    <dbReference type="NCBI Taxonomy" id="360622"/>
    <lineage>
        <taxon>Eukaryota</taxon>
        <taxon>Viridiplantae</taxon>
        <taxon>Streptophyta</taxon>
        <taxon>Embryophyta</taxon>
        <taxon>Tracheophyta</taxon>
        <taxon>Spermatophyta</taxon>
        <taxon>Magnoliopsida</taxon>
        <taxon>eudicotyledons</taxon>
        <taxon>Gunneridae</taxon>
        <taxon>Pentapetalae</taxon>
        <taxon>asterids</taxon>
        <taxon>campanulids</taxon>
        <taxon>Apiales</taxon>
        <taxon>Apiaceae</taxon>
        <taxon>Apioideae</taxon>
        <taxon>apioid superclade</taxon>
        <taxon>Tordylieae</taxon>
        <taxon>Tordyliinae</taxon>
        <taxon>Heracleum</taxon>
    </lineage>
</organism>
<dbReference type="InterPro" id="IPR012340">
    <property type="entry name" value="NA-bd_OB-fold"/>
</dbReference>
<evidence type="ECO:0000313" key="2">
    <source>
        <dbReference type="Proteomes" id="UP001237642"/>
    </source>
</evidence>
<reference evidence="1" key="1">
    <citation type="submission" date="2023-02" db="EMBL/GenBank/DDBJ databases">
        <title>Genome of toxic invasive species Heracleum sosnowskyi carries increased number of genes despite the absence of recent whole-genome duplications.</title>
        <authorList>
            <person name="Schelkunov M."/>
            <person name="Shtratnikova V."/>
            <person name="Makarenko M."/>
            <person name="Klepikova A."/>
            <person name="Omelchenko D."/>
            <person name="Novikova G."/>
            <person name="Obukhova E."/>
            <person name="Bogdanov V."/>
            <person name="Penin A."/>
            <person name="Logacheva M."/>
        </authorList>
    </citation>
    <scope>NUCLEOTIDE SEQUENCE</scope>
    <source>
        <strain evidence="1">Hsosn_3</strain>
        <tissue evidence="1">Leaf</tissue>
    </source>
</reference>
<keyword evidence="2" id="KW-1185">Reference proteome</keyword>
<comment type="caution">
    <text evidence="1">The sequence shown here is derived from an EMBL/GenBank/DDBJ whole genome shotgun (WGS) entry which is preliminary data.</text>
</comment>
<dbReference type="AlphaFoldDB" id="A0AAD8HPA3"/>